<evidence type="ECO:0000313" key="6">
    <source>
        <dbReference type="EMBL" id="WEK34769.1"/>
    </source>
</evidence>
<comment type="similarity">
    <text evidence="2">Belongs to the class-II pyridoxal-phosphate-dependent aminotransferase family. BioF subfamily.</text>
</comment>
<dbReference type="PANTHER" id="PTHR13693">
    <property type="entry name" value="CLASS II AMINOTRANSFERASE/8-AMINO-7-OXONONANOATE SYNTHASE"/>
    <property type="match status" value="1"/>
</dbReference>
<gene>
    <name evidence="6" type="ORF">P0Y53_19965</name>
</gene>
<keyword evidence="4" id="KW-0663">Pyridoxal phosphate</keyword>
<dbReference type="GO" id="GO:0030170">
    <property type="term" value="F:pyridoxal phosphate binding"/>
    <property type="evidence" value="ECO:0007669"/>
    <property type="project" value="InterPro"/>
</dbReference>
<dbReference type="Gene3D" id="3.40.640.10">
    <property type="entry name" value="Type I PLP-dependent aspartate aminotransferase-like (Major domain)"/>
    <property type="match status" value="1"/>
</dbReference>
<protein>
    <submittedName>
        <fullName evidence="6">8-amino-7-oxononanoate synthase</fullName>
    </submittedName>
</protein>
<keyword evidence="3" id="KW-0808">Transferase</keyword>
<dbReference type="InterPro" id="IPR015422">
    <property type="entry name" value="PyrdxlP-dep_Trfase_small"/>
</dbReference>
<dbReference type="Pfam" id="PF00155">
    <property type="entry name" value="Aminotran_1_2"/>
    <property type="match status" value="1"/>
</dbReference>
<comment type="cofactor">
    <cofactor evidence="1">
        <name>pyridoxal 5'-phosphate</name>
        <dbReference type="ChEBI" id="CHEBI:597326"/>
    </cofactor>
</comment>
<sequence length="381" mass="41686">MNESFLQKKLSERSAQMALRQLRQPEGLTDFCSNDYLGIIHEGLTEWYYLQALRRIDPEASGQEQGLLLDRHGSGGSRLLAGNYPLIEETENAIASFHEAPAGLLFNSGYDANLGLLSCVPQKGDTVLYDALSHASLRDGIRLSFAQAHAFRHNDLEQLREKLDRAAGTGTVFVVTESVFSMDGDQAPLTAMAALCAQYGACLVVDEAHATGVIGDRGEGLVQQLGLSGDCFARIHTFGKAAGCHGAIVLGSQTLKDYLVNFCRPFIYTTALPESSVRAISYAYSIFPEMTEERAQLQRLISLFQEASLRYEKLPSSTPIQVVIIPGNEAVKAVAEDLQQAGLDVRPILYPTVPKGLERLRIVLHAFNTEAELDKLILLLS</sequence>
<dbReference type="AlphaFoldDB" id="A0AAJ5WRI7"/>
<dbReference type="InterPro" id="IPR004839">
    <property type="entry name" value="Aminotransferase_I/II_large"/>
</dbReference>
<reference evidence="6" key="1">
    <citation type="submission" date="2023-03" db="EMBL/GenBank/DDBJ databases">
        <title>Andean soil-derived lignocellulolytic bacterial consortium as a source of novel taxa and putative plastic-active enzymes.</title>
        <authorList>
            <person name="Diaz-Garcia L."/>
            <person name="Chuvochina M."/>
            <person name="Feuerriegel G."/>
            <person name="Bunk B."/>
            <person name="Sproer C."/>
            <person name="Streit W.R."/>
            <person name="Rodriguez L.M."/>
            <person name="Overmann J."/>
            <person name="Jimenez D.J."/>
        </authorList>
    </citation>
    <scope>NUCLEOTIDE SEQUENCE</scope>
    <source>
        <strain evidence="6">MAG 7</strain>
    </source>
</reference>
<dbReference type="InterPro" id="IPR050087">
    <property type="entry name" value="AON_synthase_class-II"/>
</dbReference>
<evidence type="ECO:0000256" key="2">
    <source>
        <dbReference type="ARBA" id="ARBA00010008"/>
    </source>
</evidence>
<evidence type="ECO:0000256" key="1">
    <source>
        <dbReference type="ARBA" id="ARBA00001933"/>
    </source>
</evidence>
<proteinExistence type="inferred from homology"/>
<dbReference type="Gene3D" id="3.90.1150.10">
    <property type="entry name" value="Aspartate Aminotransferase, domain 1"/>
    <property type="match status" value="1"/>
</dbReference>
<dbReference type="InterPro" id="IPR015424">
    <property type="entry name" value="PyrdxlP-dep_Trfase"/>
</dbReference>
<evidence type="ECO:0000256" key="4">
    <source>
        <dbReference type="ARBA" id="ARBA00022898"/>
    </source>
</evidence>
<dbReference type="GO" id="GO:0016740">
    <property type="term" value="F:transferase activity"/>
    <property type="evidence" value="ECO:0007669"/>
    <property type="project" value="UniProtKB-KW"/>
</dbReference>
<accession>A0AAJ5WRI7</accession>
<feature type="domain" description="Aminotransferase class I/classII large" evidence="5">
    <location>
        <begin position="30"/>
        <end position="377"/>
    </location>
</feature>
<evidence type="ECO:0000259" key="5">
    <source>
        <dbReference type="Pfam" id="PF00155"/>
    </source>
</evidence>
<evidence type="ECO:0000256" key="3">
    <source>
        <dbReference type="ARBA" id="ARBA00022679"/>
    </source>
</evidence>
<organism evidence="6 7">
    <name type="scientific">Candidatus Pseudobacter hemicellulosilyticus</name>
    <dbReference type="NCBI Taxonomy" id="3121375"/>
    <lineage>
        <taxon>Bacteria</taxon>
        <taxon>Pseudomonadati</taxon>
        <taxon>Bacteroidota</taxon>
        <taxon>Chitinophagia</taxon>
        <taxon>Chitinophagales</taxon>
        <taxon>Chitinophagaceae</taxon>
        <taxon>Pseudobacter</taxon>
    </lineage>
</organism>
<dbReference type="InterPro" id="IPR015421">
    <property type="entry name" value="PyrdxlP-dep_Trfase_major"/>
</dbReference>
<name>A0AAJ5WRI7_9BACT</name>
<dbReference type="SUPFAM" id="SSF53383">
    <property type="entry name" value="PLP-dependent transferases"/>
    <property type="match status" value="1"/>
</dbReference>
<dbReference type="EMBL" id="CP119311">
    <property type="protein sequence ID" value="WEK34769.1"/>
    <property type="molecule type" value="Genomic_DNA"/>
</dbReference>
<dbReference type="GO" id="GO:0009102">
    <property type="term" value="P:biotin biosynthetic process"/>
    <property type="evidence" value="ECO:0007669"/>
    <property type="project" value="TreeGrafter"/>
</dbReference>
<dbReference type="Proteomes" id="UP001220610">
    <property type="component" value="Chromosome"/>
</dbReference>
<dbReference type="PANTHER" id="PTHR13693:SF77">
    <property type="entry name" value="8-AMINO-7-OXONONANOATE SYNTHASE"/>
    <property type="match status" value="1"/>
</dbReference>
<evidence type="ECO:0000313" key="7">
    <source>
        <dbReference type="Proteomes" id="UP001220610"/>
    </source>
</evidence>